<evidence type="ECO:0000313" key="3">
    <source>
        <dbReference type="Proteomes" id="UP000504611"/>
    </source>
</evidence>
<feature type="non-terminal residue" evidence="4">
    <location>
        <position position="136"/>
    </location>
</feature>
<evidence type="ECO:0000259" key="2">
    <source>
        <dbReference type="PROSITE" id="PS50853"/>
    </source>
</evidence>
<accession>A0A6I9MZ33</accession>
<keyword evidence="3" id="KW-1185">Reference proteome</keyword>
<keyword evidence="1" id="KW-0472">Membrane</keyword>
<evidence type="ECO:0000256" key="1">
    <source>
        <dbReference type="SAM" id="Phobius"/>
    </source>
</evidence>
<dbReference type="AlphaFoldDB" id="A0A6I9MZ33"/>
<name>A0A6I9MZ33_9TELE</name>
<dbReference type="Proteomes" id="UP000504611">
    <property type="component" value="Unplaced"/>
</dbReference>
<dbReference type="GeneID" id="104945618"/>
<protein>
    <submittedName>
        <fullName evidence="4">Insulin-like growth factor 1 receptor</fullName>
    </submittedName>
</protein>
<dbReference type="InterPro" id="IPR003961">
    <property type="entry name" value="FN3_dom"/>
</dbReference>
<dbReference type="OrthoDB" id="546826at2759"/>
<dbReference type="InterPro" id="IPR036116">
    <property type="entry name" value="FN3_sf"/>
</dbReference>
<dbReference type="CDD" id="cd00063">
    <property type="entry name" value="FN3"/>
    <property type="match status" value="1"/>
</dbReference>
<dbReference type="KEGG" id="ncc:104945618"/>
<dbReference type="SUPFAM" id="SSF49265">
    <property type="entry name" value="Fibronectin type III"/>
    <property type="match status" value="1"/>
</dbReference>
<evidence type="ECO:0000313" key="4">
    <source>
        <dbReference type="RefSeq" id="XP_010769627.1"/>
    </source>
</evidence>
<gene>
    <name evidence="4" type="primary">LOC104945618</name>
</gene>
<keyword evidence="1" id="KW-1133">Transmembrane helix</keyword>
<dbReference type="PROSITE" id="PS50853">
    <property type="entry name" value="FN3"/>
    <property type="match status" value="1"/>
</dbReference>
<feature type="transmembrane region" description="Helical" evidence="1">
    <location>
        <begin position="109"/>
        <end position="133"/>
    </location>
</feature>
<dbReference type="RefSeq" id="XP_010769627.1">
    <property type="nucleotide sequence ID" value="XM_010771325.1"/>
</dbReference>
<dbReference type="InterPro" id="IPR013783">
    <property type="entry name" value="Ig-like_fold"/>
</dbReference>
<sequence>KADDIPGKVIYERSDKIEGCVVLRWPEPLMPNGLILMYEIKFRPGTEPEKHECVSRQQYRENRGARLTNLGSGNYSAQVRATSLAGNGSWTQSVFFYVPPPKRDDGVTFYLVIIIPIIVTLFIACLTTILFFVNKK</sequence>
<proteinExistence type="predicted"/>
<keyword evidence="1" id="KW-0812">Transmembrane</keyword>
<feature type="non-terminal residue" evidence="4">
    <location>
        <position position="1"/>
    </location>
</feature>
<feature type="domain" description="Fibronectin type-III" evidence="2">
    <location>
        <begin position="5"/>
        <end position="101"/>
    </location>
</feature>
<reference evidence="4" key="1">
    <citation type="submission" date="2025-08" db="UniProtKB">
        <authorList>
            <consortium name="RefSeq"/>
        </authorList>
    </citation>
    <scope>IDENTIFICATION</scope>
    <source>
        <tissue evidence="4">Muscle</tissue>
    </source>
</reference>
<dbReference type="Gene3D" id="2.60.40.10">
    <property type="entry name" value="Immunoglobulins"/>
    <property type="match status" value="1"/>
</dbReference>
<dbReference type="FunFam" id="2.60.40.10:FF:000108">
    <property type="entry name" value="Tyrosine-protein kinase receptor"/>
    <property type="match status" value="1"/>
</dbReference>
<dbReference type="Pfam" id="PF00041">
    <property type="entry name" value="fn3"/>
    <property type="match status" value="1"/>
</dbReference>
<organism evidence="3 4">
    <name type="scientific">Notothenia coriiceps</name>
    <name type="common">black rockcod</name>
    <dbReference type="NCBI Taxonomy" id="8208"/>
    <lineage>
        <taxon>Eukaryota</taxon>
        <taxon>Metazoa</taxon>
        <taxon>Chordata</taxon>
        <taxon>Craniata</taxon>
        <taxon>Vertebrata</taxon>
        <taxon>Euteleostomi</taxon>
        <taxon>Actinopterygii</taxon>
        <taxon>Neopterygii</taxon>
        <taxon>Teleostei</taxon>
        <taxon>Neoteleostei</taxon>
        <taxon>Acanthomorphata</taxon>
        <taxon>Eupercaria</taxon>
        <taxon>Perciformes</taxon>
        <taxon>Notothenioidei</taxon>
        <taxon>Nototheniidae</taxon>
        <taxon>Notothenia</taxon>
    </lineage>
</organism>